<accession>A0A377G824</accession>
<reference evidence="2 3" key="1">
    <citation type="submission" date="2018-06" db="EMBL/GenBank/DDBJ databases">
        <authorList>
            <consortium name="Pathogen Informatics"/>
            <person name="Doyle S."/>
        </authorList>
    </citation>
    <scope>NUCLEOTIDE SEQUENCE [LARGE SCALE GENOMIC DNA]</scope>
    <source>
        <strain evidence="2 3">NCTC11370</strain>
    </source>
</reference>
<dbReference type="GeneID" id="93292406"/>
<dbReference type="OrthoDB" id="9944954at2"/>
<dbReference type="STRING" id="1094715.GCA_000236165_01438"/>
<gene>
    <name evidence="2" type="ORF">NCTC11370_00984</name>
</gene>
<keyword evidence="1" id="KW-1133">Transmembrane helix</keyword>
<dbReference type="RefSeq" id="WP_010653210.1">
    <property type="nucleotide sequence ID" value="NZ_UGGT01000001.1"/>
</dbReference>
<evidence type="ECO:0000313" key="3">
    <source>
        <dbReference type="Proteomes" id="UP000254554"/>
    </source>
</evidence>
<feature type="transmembrane region" description="Helical" evidence="1">
    <location>
        <begin position="12"/>
        <end position="29"/>
    </location>
</feature>
<keyword evidence="3" id="KW-1185">Reference proteome</keyword>
<protein>
    <submittedName>
        <fullName evidence="2">Uncharacterized protein</fullName>
    </submittedName>
</protein>
<keyword evidence="1" id="KW-0812">Transmembrane</keyword>
<evidence type="ECO:0000256" key="1">
    <source>
        <dbReference type="SAM" id="Phobius"/>
    </source>
</evidence>
<name>A0A377G824_9GAMM</name>
<proteinExistence type="predicted"/>
<keyword evidence="1" id="KW-0472">Membrane</keyword>
<evidence type="ECO:0000313" key="2">
    <source>
        <dbReference type="EMBL" id="STO20923.1"/>
    </source>
</evidence>
<dbReference type="Proteomes" id="UP000254554">
    <property type="component" value="Unassembled WGS sequence"/>
</dbReference>
<dbReference type="EMBL" id="UGGT01000001">
    <property type="protein sequence ID" value="STO20923.1"/>
    <property type="molecule type" value="Genomic_DNA"/>
</dbReference>
<sequence length="167" mass="19374">MPLIKLYTWPKAFLFNLGIPLFMLMRPIYIKNILLPLVRWNQAFPLTKENLEQLAIERGVSIKLSNILINYIVNNPSFLIKNYNKWIANPVEGNWKIKKYTVRDSGNTFYLYTLIDSENKVIDFIVLDSDDARSAASFFKKSVTSKGIPVQLQSLLDSLQVFIQKKK</sequence>
<dbReference type="AlphaFoldDB" id="A0A377G824"/>
<organism evidence="2 3">
    <name type="scientific">Fluoribacter dumoffii</name>
    <dbReference type="NCBI Taxonomy" id="463"/>
    <lineage>
        <taxon>Bacteria</taxon>
        <taxon>Pseudomonadati</taxon>
        <taxon>Pseudomonadota</taxon>
        <taxon>Gammaproteobacteria</taxon>
        <taxon>Legionellales</taxon>
        <taxon>Legionellaceae</taxon>
        <taxon>Fluoribacter</taxon>
    </lineage>
</organism>